<dbReference type="InterPro" id="IPR005814">
    <property type="entry name" value="Aminotrans_3"/>
</dbReference>
<keyword evidence="5" id="KW-1185">Reference proteome</keyword>
<evidence type="ECO:0000313" key="4">
    <source>
        <dbReference type="EMBL" id="MDQ0174839.1"/>
    </source>
</evidence>
<dbReference type="Pfam" id="PF00202">
    <property type="entry name" value="Aminotran_3"/>
    <property type="match status" value="1"/>
</dbReference>
<comment type="similarity">
    <text evidence="3">Belongs to the class-III pyridoxal-phosphate-dependent aminotransferase family.</text>
</comment>
<dbReference type="RefSeq" id="WP_307226649.1">
    <property type="nucleotide sequence ID" value="NZ_JAUSTT010000003.1"/>
</dbReference>
<evidence type="ECO:0000256" key="3">
    <source>
        <dbReference type="RuleBase" id="RU003560"/>
    </source>
</evidence>
<dbReference type="InterPro" id="IPR015421">
    <property type="entry name" value="PyrdxlP-dep_Trfase_major"/>
</dbReference>
<dbReference type="Gene3D" id="3.40.640.10">
    <property type="entry name" value="Type I PLP-dependent aspartate aminotransferase-like (Major domain)"/>
    <property type="match status" value="1"/>
</dbReference>
<name>A0ABT9WNM2_9BACI</name>
<evidence type="ECO:0000256" key="2">
    <source>
        <dbReference type="ARBA" id="ARBA00022898"/>
    </source>
</evidence>
<dbReference type="EC" id="5.4.3.8" evidence="4"/>
<dbReference type="EMBL" id="JAUSTT010000003">
    <property type="protein sequence ID" value="MDQ0174839.1"/>
    <property type="molecule type" value="Genomic_DNA"/>
</dbReference>
<dbReference type="Proteomes" id="UP001223586">
    <property type="component" value="Unassembled WGS sequence"/>
</dbReference>
<accession>A0ABT9WNM2</accession>
<dbReference type="GO" id="GO:0042286">
    <property type="term" value="F:glutamate-1-semialdehyde 2,1-aminomutase activity"/>
    <property type="evidence" value="ECO:0007669"/>
    <property type="project" value="UniProtKB-EC"/>
</dbReference>
<evidence type="ECO:0000256" key="1">
    <source>
        <dbReference type="ARBA" id="ARBA00001933"/>
    </source>
</evidence>
<dbReference type="InterPro" id="IPR049704">
    <property type="entry name" value="Aminotrans_3_PPA_site"/>
</dbReference>
<dbReference type="PANTHER" id="PTHR43713">
    <property type="entry name" value="GLUTAMATE-1-SEMIALDEHYDE 2,1-AMINOMUTASE"/>
    <property type="match status" value="1"/>
</dbReference>
<comment type="caution">
    <text evidence="4">The sequence shown here is derived from an EMBL/GenBank/DDBJ whole genome shotgun (WGS) entry which is preliminary data.</text>
</comment>
<reference evidence="4 5" key="1">
    <citation type="submission" date="2023-07" db="EMBL/GenBank/DDBJ databases">
        <title>Genomic Encyclopedia of Type Strains, Phase IV (KMG-IV): sequencing the most valuable type-strain genomes for metagenomic binning, comparative biology and taxonomic classification.</title>
        <authorList>
            <person name="Goeker M."/>
        </authorList>
    </citation>
    <scope>NUCLEOTIDE SEQUENCE [LARGE SCALE GENOMIC DNA]</scope>
    <source>
        <strain evidence="4 5">DSM 23837</strain>
    </source>
</reference>
<organism evidence="4 5">
    <name type="scientific">Bacillus chungangensis</name>
    <dbReference type="NCBI Taxonomy" id="587633"/>
    <lineage>
        <taxon>Bacteria</taxon>
        <taxon>Bacillati</taxon>
        <taxon>Bacillota</taxon>
        <taxon>Bacilli</taxon>
        <taxon>Bacillales</taxon>
        <taxon>Bacillaceae</taxon>
        <taxon>Bacillus</taxon>
    </lineage>
</organism>
<keyword evidence="2 3" id="KW-0663">Pyridoxal phosphate</keyword>
<protein>
    <submittedName>
        <fullName evidence="4">Glutamate-1-semialdehyde 2,1-aminomutase</fullName>
        <ecNumber evidence="4">5.4.3.8</ecNumber>
    </submittedName>
</protein>
<dbReference type="Gene3D" id="3.90.1150.10">
    <property type="entry name" value="Aspartate Aminotransferase, domain 1"/>
    <property type="match status" value="1"/>
</dbReference>
<evidence type="ECO:0000313" key="5">
    <source>
        <dbReference type="Proteomes" id="UP001223586"/>
    </source>
</evidence>
<keyword evidence="4" id="KW-0413">Isomerase</keyword>
<sequence>MKNEDDASWKNRTEGSRQFFKKACNVIPGGVSANIKFFPPYPIVMKNGSGSKLIDVDGNEYIDYLLCYGALITGHGHPRIMEAVEKHFRLIGTTILGTPHELEITMAEKMIQLYPGIDMVRFTNSGLEAALLAIRMATAYTSKEKIAKFEGHYHGGFNHVLVSVNPDKKLAGAKVQPNAVPESKGITKRELDNTIVLPFNDLEATETLLRNHAEQLAAVIIEPVQGGFIPADKEFMIGLRKITKELNILLIFDEVKTGFRAALGGAQSVYGVHPDLTALGKVLGGGYPIGAVGGQKDIMMISAPKLHSDIFSIGEKSAATNDVVFHSGTYNGHPMVLAAGLEAIYLLEEANTMNEITLQTNKLRTGLEKMYKSYGIQMQTVGMGSIFNIIFTDKPIRNYRDMWEVDISFRQAIDEELLKLGIYLKPMNRYSLSTVHREEDILKTIAAHEKALKIVLQKKQDH</sequence>
<proteinExistence type="inferred from homology"/>
<gene>
    <name evidence="4" type="ORF">J2S08_000673</name>
</gene>
<comment type="cofactor">
    <cofactor evidence="1">
        <name>pyridoxal 5'-phosphate</name>
        <dbReference type="ChEBI" id="CHEBI:597326"/>
    </cofactor>
</comment>
<dbReference type="SUPFAM" id="SSF53383">
    <property type="entry name" value="PLP-dependent transferases"/>
    <property type="match status" value="1"/>
</dbReference>
<dbReference type="CDD" id="cd00610">
    <property type="entry name" value="OAT_like"/>
    <property type="match status" value="1"/>
</dbReference>
<dbReference type="InterPro" id="IPR015424">
    <property type="entry name" value="PyrdxlP-dep_Trfase"/>
</dbReference>
<dbReference type="InterPro" id="IPR015422">
    <property type="entry name" value="PyrdxlP-dep_Trfase_small"/>
</dbReference>
<dbReference type="PANTHER" id="PTHR43713:SF3">
    <property type="entry name" value="GLUTAMATE-1-SEMIALDEHYDE 2,1-AMINOMUTASE 1, CHLOROPLASTIC-RELATED"/>
    <property type="match status" value="1"/>
</dbReference>
<dbReference type="PROSITE" id="PS00600">
    <property type="entry name" value="AA_TRANSFER_CLASS_3"/>
    <property type="match status" value="1"/>
</dbReference>